<sequence length="299" mass="33825">MFENLVWNSSSFQSTTDENSVLLLMETLRGSLRLIDAEALGALYYDGPESLMERKISENRFVKDFIDHLDKENEIELLEVFLNLEDRSPAFDSIDEIVFDEIAKHEYHFVDLAANDSVDYLGLARHLNAVLFTARSSEYWADSELSYSILPSVDGGYEPVGIKSVCDVNSAEEILEALSLFSGEGHISEILKFCFLTEDFSGWYEGLDKNNKEIVRRRLIYADQKRFQGGKPLFDTLNNADGMREIRMKAHAGGAIRILFGIAQTGKQAILRAWIKKADNEGYKTNIAAAKLVWDGLKK</sequence>
<dbReference type="InterPro" id="IPR009241">
    <property type="entry name" value="HigB-like"/>
</dbReference>
<comment type="caution">
    <text evidence="1">The sequence shown here is derived from an EMBL/GenBank/DDBJ whole genome shotgun (WGS) entry which is preliminary data.</text>
</comment>
<protein>
    <submittedName>
        <fullName evidence="1">Type II toxin-antitoxin system RelE/ParE family toxin</fullName>
    </submittedName>
</protein>
<proteinExistence type="predicted"/>
<keyword evidence="2" id="KW-1185">Reference proteome</keyword>
<evidence type="ECO:0000313" key="1">
    <source>
        <dbReference type="EMBL" id="MFD2317949.1"/>
    </source>
</evidence>
<dbReference type="RefSeq" id="WP_374621557.1">
    <property type="nucleotide sequence ID" value="NZ_JBHSIH010000001.1"/>
</dbReference>
<reference evidence="2" key="1">
    <citation type="journal article" date="2019" name="Int. J. Syst. Evol. Microbiol.">
        <title>The Global Catalogue of Microorganisms (GCM) 10K type strain sequencing project: providing services to taxonomists for standard genome sequencing and annotation.</title>
        <authorList>
            <consortium name="The Broad Institute Genomics Platform"/>
            <consortium name="The Broad Institute Genome Sequencing Center for Infectious Disease"/>
            <person name="Wu L."/>
            <person name="Ma J."/>
        </authorList>
    </citation>
    <scope>NUCLEOTIDE SEQUENCE [LARGE SCALE GENOMIC DNA]</scope>
    <source>
        <strain evidence="2">CCUG 62793</strain>
    </source>
</reference>
<dbReference type="Proteomes" id="UP001597287">
    <property type="component" value="Unassembled WGS sequence"/>
</dbReference>
<evidence type="ECO:0000313" key="2">
    <source>
        <dbReference type="Proteomes" id="UP001597287"/>
    </source>
</evidence>
<accession>A0ABW5ELM6</accession>
<dbReference type="Pfam" id="PF05973">
    <property type="entry name" value="Gp49"/>
    <property type="match status" value="1"/>
</dbReference>
<name>A0ABW5ELM6_9BURK</name>
<gene>
    <name evidence="1" type="ORF">ACFSPV_04485</name>
</gene>
<organism evidence="1 2">
    <name type="scientific">Delftia deserti</name>
    <dbReference type="NCBI Taxonomy" id="1651218"/>
    <lineage>
        <taxon>Bacteria</taxon>
        <taxon>Pseudomonadati</taxon>
        <taxon>Pseudomonadota</taxon>
        <taxon>Betaproteobacteria</taxon>
        <taxon>Burkholderiales</taxon>
        <taxon>Comamonadaceae</taxon>
        <taxon>Delftia</taxon>
    </lineage>
</organism>
<dbReference type="EMBL" id="JBHUIG010000003">
    <property type="protein sequence ID" value="MFD2317949.1"/>
    <property type="molecule type" value="Genomic_DNA"/>
</dbReference>